<dbReference type="InterPro" id="IPR005665">
    <property type="entry name" value="SecF_bac"/>
</dbReference>
<evidence type="ECO:0000313" key="12">
    <source>
        <dbReference type="EMBL" id="PIU73440.1"/>
    </source>
</evidence>
<accession>A0A2M7AS62</accession>
<evidence type="ECO:0000256" key="5">
    <source>
        <dbReference type="ARBA" id="ARBA00022692"/>
    </source>
</evidence>
<dbReference type="InterPro" id="IPR022645">
    <property type="entry name" value="SecD/SecF_bac"/>
</dbReference>
<dbReference type="Gene3D" id="1.20.1640.10">
    <property type="entry name" value="Multidrug efflux transporter AcrB transmembrane domain"/>
    <property type="match status" value="1"/>
</dbReference>
<feature type="transmembrane region" description="Helical" evidence="10">
    <location>
        <begin position="253"/>
        <end position="280"/>
    </location>
</feature>
<evidence type="ECO:0000256" key="6">
    <source>
        <dbReference type="ARBA" id="ARBA00022927"/>
    </source>
</evidence>
<evidence type="ECO:0000256" key="3">
    <source>
        <dbReference type="ARBA" id="ARBA00022448"/>
    </source>
</evidence>
<evidence type="ECO:0000256" key="8">
    <source>
        <dbReference type="ARBA" id="ARBA00023010"/>
    </source>
</evidence>
<keyword evidence="5 10" id="KW-0812">Transmembrane</keyword>
<feature type="transmembrane region" description="Helical" evidence="10">
    <location>
        <begin position="122"/>
        <end position="138"/>
    </location>
</feature>
<dbReference type="PANTHER" id="PTHR30081:SF8">
    <property type="entry name" value="PROTEIN TRANSLOCASE SUBUNIT SECF"/>
    <property type="match status" value="1"/>
</dbReference>
<evidence type="ECO:0000256" key="10">
    <source>
        <dbReference type="SAM" id="Phobius"/>
    </source>
</evidence>
<dbReference type="GO" id="GO:0006886">
    <property type="term" value="P:intracellular protein transport"/>
    <property type="evidence" value="ECO:0007669"/>
    <property type="project" value="InterPro"/>
</dbReference>
<feature type="transmembrane region" description="Helical" evidence="10">
    <location>
        <begin position="150"/>
        <end position="172"/>
    </location>
</feature>
<dbReference type="Proteomes" id="UP000231407">
    <property type="component" value="Unassembled WGS sequence"/>
</dbReference>
<evidence type="ECO:0000256" key="7">
    <source>
        <dbReference type="ARBA" id="ARBA00022989"/>
    </source>
</evidence>
<dbReference type="GO" id="GO:0005886">
    <property type="term" value="C:plasma membrane"/>
    <property type="evidence" value="ECO:0007669"/>
    <property type="project" value="UniProtKB-SubCell"/>
</dbReference>
<feature type="transmembrane region" description="Helical" evidence="10">
    <location>
        <begin position="230"/>
        <end position="247"/>
    </location>
</feature>
<reference evidence="13" key="1">
    <citation type="submission" date="2017-09" db="EMBL/GenBank/DDBJ databases">
        <title>Depth-based differentiation of microbial function through sediment-hosted aquifers and enrichment of novel symbionts in the deep terrestrial subsurface.</title>
        <authorList>
            <person name="Probst A.J."/>
            <person name="Ladd B."/>
            <person name="Jarett J.K."/>
            <person name="Geller-Mcgrath D.E."/>
            <person name="Sieber C.M.K."/>
            <person name="Emerson J.B."/>
            <person name="Anantharaman K."/>
            <person name="Thomas B.C."/>
            <person name="Malmstrom R."/>
            <person name="Stieglmeier M."/>
            <person name="Klingl A."/>
            <person name="Woyke T."/>
            <person name="Ryan C.M."/>
            <person name="Banfield J.F."/>
        </authorList>
    </citation>
    <scope>NUCLEOTIDE SEQUENCE [LARGE SCALE GENOMIC DNA]</scope>
</reference>
<protein>
    <recommendedName>
        <fullName evidence="2">Protein translocase subunit SecF</fullName>
    </recommendedName>
</protein>
<organism evidence="12 13">
    <name type="scientific">Candidatus Shapirobacteria bacterium CG06_land_8_20_14_3_00_40_12</name>
    <dbReference type="NCBI Taxonomy" id="1974881"/>
    <lineage>
        <taxon>Bacteria</taxon>
        <taxon>Candidatus Shapironibacteriota</taxon>
    </lineage>
</organism>
<dbReference type="AlphaFoldDB" id="A0A2M7AS62"/>
<dbReference type="SUPFAM" id="SSF82866">
    <property type="entry name" value="Multidrug efflux transporter AcrB transmembrane domain"/>
    <property type="match status" value="1"/>
</dbReference>
<comment type="caution">
    <text evidence="12">The sequence shown here is derived from an EMBL/GenBank/DDBJ whole genome shotgun (WGS) entry which is preliminary data.</text>
</comment>
<dbReference type="EMBL" id="PEWA01000027">
    <property type="protein sequence ID" value="PIU73440.1"/>
    <property type="molecule type" value="Genomic_DNA"/>
</dbReference>
<dbReference type="PRINTS" id="PR01755">
    <property type="entry name" value="SECFTRNLCASE"/>
</dbReference>
<evidence type="ECO:0000256" key="1">
    <source>
        <dbReference type="ARBA" id="ARBA00004651"/>
    </source>
</evidence>
<sequence>MNIMKFRPLFFVISTFLIGISIFSIIKWGFQYSEDFKGGATFEIKMPNTKNNSQIEKIFNDQLVGLKSVSGTSGIYTVKLLDIAQDKKLTLEKNLKAIDKDFEVLQFSTRGPSLGKELIKKTIYAIIFSSLALLLFIGSRFSDFSFGAGAVLAMFHDSFILIGMFSLLGHFFGAQLDTLFVTALLTTLSASVHDTVVTFDRIRELKRFTATHSWTELANRAVTEVIVRSINNSMTIIFMLLSLVALGGSTTRWFAAALLIGVVCGTYSSTAVAIPLVLLFKRKK</sequence>
<dbReference type="InterPro" id="IPR048634">
    <property type="entry name" value="SecD_SecF_C"/>
</dbReference>
<keyword evidence="9 10" id="KW-0472">Membrane</keyword>
<evidence type="ECO:0000256" key="4">
    <source>
        <dbReference type="ARBA" id="ARBA00022475"/>
    </source>
</evidence>
<gene>
    <name evidence="12" type="ORF">COS78_02300</name>
</gene>
<dbReference type="NCBIfam" id="TIGR00966">
    <property type="entry name" value="transloc_SecF"/>
    <property type="match status" value="1"/>
</dbReference>
<dbReference type="GO" id="GO:0015450">
    <property type="term" value="F:protein-transporting ATPase activity"/>
    <property type="evidence" value="ECO:0007669"/>
    <property type="project" value="InterPro"/>
</dbReference>
<evidence type="ECO:0000256" key="9">
    <source>
        <dbReference type="ARBA" id="ARBA00023136"/>
    </source>
</evidence>
<keyword evidence="6" id="KW-0653">Protein transport</keyword>
<evidence type="ECO:0000313" key="13">
    <source>
        <dbReference type="Proteomes" id="UP000231407"/>
    </source>
</evidence>
<comment type="subcellular location">
    <subcellularLocation>
        <location evidence="1">Cell membrane</location>
        <topology evidence="1">Multi-pass membrane protein</topology>
    </subcellularLocation>
</comment>
<keyword evidence="4" id="KW-1003">Cell membrane</keyword>
<dbReference type="PANTHER" id="PTHR30081">
    <property type="entry name" value="PROTEIN-EXPORT MEMBRANE PROTEIN SEC"/>
    <property type="match status" value="1"/>
</dbReference>
<name>A0A2M7AS62_9BACT</name>
<evidence type="ECO:0000259" key="11">
    <source>
        <dbReference type="Pfam" id="PF02355"/>
    </source>
</evidence>
<keyword evidence="8" id="KW-0811">Translocation</keyword>
<keyword evidence="7 10" id="KW-1133">Transmembrane helix</keyword>
<evidence type="ECO:0000256" key="2">
    <source>
        <dbReference type="ARBA" id="ARBA00015792"/>
    </source>
</evidence>
<dbReference type="InterPro" id="IPR022813">
    <property type="entry name" value="SecD/SecF_arch_bac"/>
</dbReference>
<feature type="domain" description="Protein export membrane protein SecD/SecF C-terminal" evidence="11">
    <location>
        <begin position="91"/>
        <end position="282"/>
    </location>
</feature>
<feature type="transmembrane region" description="Helical" evidence="10">
    <location>
        <begin position="178"/>
        <end position="199"/>
    </location>
</feature>
<feature type="transmembrane region" description="Helical" evidence="10">
    <location>
        <begin position="9"/>
        <end position="30"/>
    </location>
</feature>
<proteinExistence type="predicted"/>
<keyword evidence="3" id="KW-0813">Transport</keyword>
<dbReference type="Pfam" id="PF02355">
    <property type="entry name" value="SecD_SecF_C"/>
    <property type="match status" value="1"/>
</dbReference>